<proteinExistence type="inferred from homology"/>
<organism evidence="8 9">
    <name type="scientific">Malus baccata</name>
    <name type="common">Siberian crab apple</name>
    <name type="synonym">Pyrus baccata</name>
    <dbReference type="NCBI Taxonomy" id="106549"/>
    <lineage>
        <taxon>Eukaryota</taxon>
        <taxon>Viridiplantae</taxon>
        <taxon>Streptophyta</taxon>
        <taxon>Embryophyta</taxon>
        <taxon>Tracheophyta</taxon>
        <taxon>Spermatophyta</taxon>
        <taxon>Magnoliopsida</taxon>
        <taxon>eudicotyledons</taxon>
        <taxon>Gunneridae</taxon>
        <taxon>Pentapetalae</taxon>
        <taxon>rosids</taxon>
        <taxon>fabids</taxon>
        <taxon>Rosales</taxon>
        <taxon>Rosaceae</taxon>
        <taxon>Amygdaloideae</taxon>
        <taxon>Maleae</taxon>
        <taxon>Malus</taxon>
    </lineage>
</organism>
<keyword evidence="4" id="KW-0372">Hormone</keyword>
<dbReference type="InterPro" id="IPR051761">
    <property type="entry name" value="MLP-like_ligand-binding"/>
</dbReference>
<sequence length="285" mass="31699">MSNSRKVETSVEIKSEANRFHEFFARTPYEICNISPDKVPSHKLLEGEWGKVGCVFLWDYIEADGKPTFSKELTEAIDDVNHSVTFTVLEGNPLDRYKSFKITLQVTPKLGVHDEGSVIPPTVSLVFAGKIVPVEHGGTVRARLGEKEEEKKVRRRERRQKLKTQTIPKHMANSSAIIFSLAFVAALIISVDAGGDHGVSWVPVRPRCEGSVAECMDERDDEFGMDSEISRRILATSRNISYEALQRNTVPCSQRGASSNNCKPGAQNQSNPYNRGCSANARCRS</sequence>
<dbReference type="InterPro" id="IPR000916">
    <property type="entry name" value="Bet_v_I/MLP"/>
</dbReference>
<name>A0A540KRA2_MALBA</name>
<dbReference type="GO" id="GO:0040008">
    <property type="term" value="P:regulation of growth"/>
    <property type="evidence" value="ECO:0007669"/>
    <property type="project" value="UniProtKB-ARBA"/>
</dbReference>
<dbReference type="InterPro" id="IPR008801">
    <property type="entry name" value="RALF"/>
</dbReference>
<evidence type="ECO:0000256" key="4">
    <source>
        <dbReference type="ARBA" id="ARBA00022702"/>
    </source>
</evidence>
<dbReference type="Pfam" id="PF00407">
    <property type="entry name" value="Bet_v_1"/>
    <property type="match status" value="1"/>
</dbReference>
<keyword evidence="3" id="KW-0964">Secreted</keyword>
<dbReference type="Proteomes" id="UP000315295">
    <property type="component" value="Unassembled WGS sequence"/>
</dbReference>
<keyword evidence="5" id="KW-0732">Signal</keyword>
<evidence type="ECO:0000256" key="1">
    <source>
        <dbReference type="ARBA" id="ARBA00004613"/>
    </source>
</evidence>
<accession>A0A540KRA2</accession>
<comment type="caution">
    <text evidence="8">The sequence shown here is derived from an EMBL/GenBank/DDBJ whole genome shotgun (WGS) entry which is preliminary data.</text>
</comment>
<dbReference type="EMBL" id="VIEB01001026">
    <property type="protein sequence ID" value="TQD76522.1"/>
    <property type="molecule type" value="Genomic_DNA"/>
</dbReference>
<dbReference type="GO" id="GO:0005576">
    <property type="term" value="C:extracellular region"/>
    <property type="evidence" value="ECO:0007669"/>
    <property type="project" value="UniProtKB-SubCell"/>
</dbReference>
<evidence type="ECO:0000313" key="8">
    <source>
        <dbReference type="EMBL" id="TQD76522.1"/>
    </source>
</evidence>
<evidence type="ECO:0000256" key="3">
    <source>
        <dbReference type="ARBA" id="ARBA00022525"/>
    </source>
</evidence>
<evidence type="ECO:0000259" key="7">
    <source>
        <dbReference type="SMART" id="SM01037"/>
    </source>
</evidence>
<dbReference type="Pfam" id="PF05498">
    <property type="entry name" value="RALF"/>
    <property type="match status" value="1"/>
</dbReference>
<feature type="domain" description="Bet v I/Major latex protein" evidence="7">
    <location>
        <begin position="2"/>
        <end position="143"/>
    </location>
</feature>
<keyword evidence="9" id="KW-1185">Reference proteome</keyword>
<dbReference type="GO" id="GO:0005179">
    <property type="term" value="F:hormone activity"/>
    <property type="evidence" value="ECO:0007669"/>
    <property type="project" value="UniProtKB-KW"/>
</dbReference>
<dbReference type="SMART" id="SM01037">
    <property type="entry name" value="Bet_v_1"/>
    <property type="match status" value="1"/>
</dbReference>
<protein>
    <recommendedName>
        <fullName evidence="7">Bet v I/Major latex protein domain-containing protein</fullName>
    </recommendedName>
</protein>
<dbReference type="PANTHER" id="PTHR31907">
    <property type="entry name" value="MLP-LIKE PROTEIN 423"/>
    <property type="match status" value="1"/>
</dbReference>
<evidence type="ECO:0000256" key="5">
    <source>
        <dbReference type="ARBA" id="ARBA00022729"/>
    </source>
</evidence>
<comment type="similarity">
    <text evidence="2">Belongs to the plant rapid alkalinization factor (RALF) family.</text>
</comment>
<dbReference type="InterPro" id="IPR023393">
    <property type="entry name" value="START-like_dom_sf"/>
</dbReference>
<comment type="subcellular location">
    <subcellularLocation>
        <location evidence="1">Secreted</location>
    </subcellularLocation>
</comment>
<dbReference type="CDD" id="cd07816">
    <property type="entry name" value="Bet_v1-like"/>
    <property type="match status" value="1"/>
</dbReference>
<dbReference type="SUPFAM" id="SSF55961">
    <property type="entry name" value="Bet v1-like"/>
    <property type="match status" value="1"/>
</dbReference>
<dbReference type="AlphaFoldDB" id="A0A540KRA2"/>
<evidence type="ECO:0000313" key="9">
    <source>
        <dbReference type="Proteomes" id="UP000315295"/>
    </source>
</evidence>
<dbReference type="GO" id="GO:0006952">
    <property type="term" value="P:defense response"/>
    <property type="evidence" value="ECO:0007669"/>
    <property type="project" value="InterPro"/>
</dbReference>
<gene>
    <name evidence="8" type="ORF">C1H46_037937</name>
</gene>
<evidence type="ECO:0000256" key="6">
    <source>
        <dbReference type="ARBA" id="ARBA00023157"/>
    </source>
</evidence>
<evidence type="ECO:0000256" key="2">
    <source>
        <dbReference type="ARBA" id="ARBA00009178"/>
    </source>
</evidence>
<keyword evidence="6" id="KW-1015">Disulfide bond</keyword>
<reference evidence="8 9" key="1">
    <citation type="journal article" date="2019" name="G3 (Bethesda)">
        <title>Sequencing of a Wild Apple (Malus baccata) Genome Unravels the Differences Between Cultivated and Wild Apple Species Regarding Disease Resistance and Cold Tolerance.</title>
        <authorList>
            <person name="Chen X."/>
        </authorList>
    </citation>
    <scope>NUCLEOTIDE SEQUENCE [LARGE SCALE GENOMIC DNA]</scope>
    <source>
        <strain evidence="9">cv. Shandingzi</strain>
        <tissue evidence="8">Leaves</tissue>
    </source>
</reference>
<dbReference type="Gene3D" id="3.30.530.20">
    <property type="match status" value="1"/>
</dbReference>